<sequence length="122" mass="13765">MRILVVGRRRKDLEQRTACLRQLYPDAELVAEYDAMSAVKYAFNHDVDAVYTEVQTKPIGGFDVVRLVRKVCPDVLTYLIAETDAYLNRAAEAHVDGYYLMPTSAETLRSGNILHWEAAAPC</sequence>
<dbReference type="InterPro" id="IPR011006">
    <property type="entry name" value="CheY-like_superfamily"/>
</dbReference>
<dbReference type="AlphaFoldDB" id="A0A926EC12"/>
<protein>
    <recommendedName>
        <fullName evidence="3">Response regulatory domain-containing protein</fullName>
    </recommendedName>
</protein>
<comment type="caution">
    <text evidence="1">The sequence shown here is derived from an EMBL/GenBank/DDBJ whole genome shotgun (WGS) entry which is preliminary data.</text>
</comment>
<organism evidence="1 2">
    <name type="scientific">Zongyangia hominis</name>
    <dbReference type="NCBI Taxonomy" id="2763677"/>
    <lineage>
        <taxon>Bacteria</taxon>
        <taxon>Bacillati</taxon>
        <taxon>Bacillota</taxon>
        <taxon>Clostridia</taxon>
        <taxon>Eubacteriales</taxon>
        <taxon>Oscillospiraceae</taxon>
        <taxon>Zongyangia</taxon>
    </lineage>
</organism>
<gene>
    <name evidence="1" type="ORF">H8709_05560</name>
</gene>
<evidence type="ECO:0000313" key="1">
    <source>
        <dbReference type="EMBL" id="MBC8570293.1"/>
    </source>
</evidence>
<accession>A0A926EC12</accession>
<proteinExistence type="predicted"/>
<reference evidence="1" key="1">
    <citation type="submission" date="2020-08" db="EMBL/GenBank/DDBJ databases">
        <title>Genome public.</title>
        <authorList>
            <person name="Liu C."/>
            <person name="Sun Q."/>
        </authorList>
    </citation>
    <scope>NUCLEOTIDE SEQUENCE</scope>
    <source>
        <strain evidence="1">NSJ-54</strain>
    </source>
</reference>
<dbReference type="EMBL" id="JACRTC010000003">
    <property type="protein sequence ID" value="MBC8570293.1"/>
    <property type="molecule type" value="Genomic_DNA"/>
</dbReference>
<evidence type="ECO:0000313" key="2">
    <source>
        <dbReference type="Proteomes" id="UP000660861"/>
    </source>
</evidence>
<dbReference type="Proteomes" id="UP000660861">
    <property type="component" value="Unassembled WGS sequence"/>
</dbReference>
<dbReference type="RefSeq" id="WP_262397389.1">
    <property type="nucleotide sequence ID" value="NZ_JACRTC010000003.1"/>
</dbReference>
<dbReference type="Gene3D" id="3.40.50.2300">
    <property type="match status" value="1"/>
</dbReference>
<keyword evidence="2" id="KW-1185">Reference proteome</keyword>
<evidence type="ECO:0008006" key="3">
    <source>
        <dbReference type="Google" id="ProtNLM"/>
    </source>
</evidence>
<dbReference type="SUPFAM" id="SSF52172">
    <property type="entry name" value="CheY-like"/>
    <property type="match status" value="1"/>
</dbReference>
<name>A0A926EC12_9FIRM</name>